<sequence>MATSKYELLIHLADERQQAAAERMGMAQNRLAESRSRLDQLHAFREEYRQRLVSGGGQGISIIQYQDFRRFLSRLDDAMVQQQQDVDRCAQRFVMERQAWQMEYKKFKAYEKLLQREREREAQKEARLQQKQTDEFATRQFWDRSRGHDS</sequence>
<proteinExistence type="inferred from homology"/>
<evidence type="ECO:0000313" key="11">
    <source>
        <dbReference type="EMBL" id="AOZ49667.1"/>
    </source>
</evidence>
<comment type="subcellular location">
    <subcellularLocation>
        <location evidence="1">Cell membrane</location>
        <topology evidence="1">Peripheral membrane protein</topology>
        <orientation evidence="1">Cytoplasmic side</orientation>
    </subcellularLocation>
</comment>
<dbReference type="Proteomes" id="UP000178776">
    <property type="component" value="Chromosome"/>
</dbReference>
<evidence type="ECO:0000256" key="1">
    <source>
        <dbReference type="ARBA" id="ARBA00004413"/>
    </source>
</evidence>
<accession>A0A1D9LEG7</accession>
<dbReference type="AlphaFoldDB" id="A0A1D9LEG7"/>
<evidence type="ECO:0000256" key="8">
    <source>
        <dbReference type="ARBA" id="ARBA00022927"/>
    </source>
</evidence>
<keyword evidence="4" id="KW-0813">Transport</keyword>
<keyword evidence="11" id="KW-0966">Cell projection</keyword>
<evidence type="ECO:0000256" key="4">
    <source>
        <dbReference type="ARBA" id="ARBA00022448"/>
    </source>
</evidence>
<name>A0A1D9LEG7_9NEIS</name>
<dbReference type="NCBIfam" id="TIGR02473">
    <property type="entry name" value="flagell_FliJ"/>
    <property type="match status" value="1"/>
</dbReference>
<dbReference type="InterPro" id="IPR053716">
    <property type="entry name" value="Flag_assembly_chemotaxis_eff"/>
</dbReference>
<evidence type="ECO:0000256" key="3">
    <source>
        <dbReference type="ARBA" id="ARBA00020392"/>
    </source>
</evidence>
<keyword evidence="11" id="KW-0969">Cilium</keyword>
<dbReference type="InterPro" id="IPR012823">
    <property type="entry name" value="Flagell_FliJ"/>
</dbReference>
<dbReference type="GO" id="GO:0015031">
    <property type="term" value="P:protein transport"/>
    <property type="evidence" value="ECO:0007669"/>
    <property type="project" value="UniProtKB-KW"/>
</dbReference>
<dbReference type="RefSeq" id="WP_046157824.1">
    <property type="nucleotide sequence ID" value="NZ_CP017707.1"/>
</dbReference>
<dbReference type="KEGG" id="cvc:BKX93_06415"/>
<dbReference type="InterPro" id="IPR018006">
    <property type="entry name" value="Flag_FliJ_proteobac"/>
</dbReference>
<dbReference type="PANTHER" id="PTHR38786">
    <property type="entry name" value="FLAGELLAR FLIJ PROTEIN"/>
    <property type="match status" value="1"/>
</dbReference>
<dbReference type="Pfam" id="PF02050">
    <property type="entry name" value="FliJ"/>
    <property type="match status" value="1"/>
</dbReference>
<dbReference type="GeneID" id="68840841"/>
<evidence type="ECO:0000256" key="6">
    <source>
        <dbReference type="ARBA" id="ARBA00022500"/>
    </source>
</evidence>
<reference evidence="11 12" key="1">
    <citation type="submission" date="2016-10" db="EMBL/GenBank/DDBJ databases">
        <title>Chromobacterium muskegensis sp. nov., an insecticidal bacterium isolated from Sphagnum bogs.</title>
        <authorList>
            <person name="Sparks M.E."/>
            <person name="Blackburn M.B."/>
            <person name="Gundersen-Rindal D.E."/>
            <person name="Mitchell A."/>
            <person name="Farrar R."/>
            <person name="Kuhar D."/>
        </authorList>
    </citation>
    <scope>NUCLEOTIDE SEQUENCE [LARGE SCALE GENOMIC DNA]</scope>
    <source>
        <strain evidence="11 12">21-1</strain>
    </source>
</reference>
<comment type="similarity">
    <text evidence="2">Belongs to the FliJ family.</text>
</comment>
<dbReference type="Gene3D" id="1.10.287.1700">
    <property type="match status" value="1"/>
</dbReference>
<gene>
    <name evidence="11" type="ORF">BKX93_06415</name>
</gene>
<keyword evidence="11" id="KW-0282">Flagellum</keyword>
<dbReference type="GO" id="GO:0071973">
    <property type="term" value="P:bacterial-type flagellum-dependent cell motility"/>
    <property type="evidence" value="ECO:0007669"/>
    <property type="project" value="InterPro"/>
</dbReference>
<keyword evidence="8" id="KW-0653">Protein transport</keyword>
<dbReference type="PIRSF" id="PIRSF019404">
    <property type="entry name" value="FliJ"/>
    <property type="match status" value="1"/>
</dbReference>
<evidence type="ECO:0000256" key="2">
    <source>
        <dbReference type="ARBA" id="ARBA00010004"/>
    </source>
</evidence>
<keyword evidence="6" id="KW-0145">Chemotaxis</keyword>
<dbReference type="EMBL" id="CP017707">
    <property type="protein sequence ID" value="AOZ49667.1"/>
    <property type="molecule type" value="Genomic_DNA"/>
</dbReference>
<dbReference type="GO" id="GO:0006935">
    <property type="term" value="P:chemotaxis"/>
    <property type="evidence" value="ECO:0007669"/>
    <property type="project" value="UniProtKB-KW"/>
</dbReference>
<evidence type="ECO:0000256" key="7">
    <source>
        <dbReference type="ARBA" id="ARBA00022795"/>
    </source>
</evidence>
<organism evidence="11 12">
    <name type="scientific">Chromobacterium vaccinii</name>
    <dbReference type="NCBI Taxonomy" id="1108595"/>
    <lineage>
        <taxon>Bacteria</taxon>
        <taxon>Pseudomonadati</taxon>
        <taxon>Pseudomonadota</taxon>
        <taxon>Betaproteobacteria</taxon>
        <taxon>Neisseriales</taxon>
        <taxon>Chromobacteriaceae</taxon>
        <taxon>Chromobacterium</taxon>
    </lineage>
</organism>
<dbReference type="GO" id="GO:0044781">
    <property type="term" value="P:bacterial-type flagellum organization"/>
    <property type="evidence" value="ECO:0007669"/>
    <property type="project" value="UniProtKB-KW"/>
</dbReference>
<dbReference type="InterPro" id="IPR052570">
    <property type="entry name" value="FliJ"/>
</dbReference>
<dbReference type="GO" id="GO:0009288">
    <property type="term" value="C:bacterial-type flagellum"/>
    <property type="evidence" value="ECO:0007669"/>
    <property type="project" value="InterPro"/>
</dbReference>
<evidence type="ECO:0000256" key="10">
    <source>
        <dbReference type="ARBA" id="ARBA00023225"/>
    </source>
</evidence>
<keyword evidence="7" id="KW-1005">Bacterial flagellum biogenesis</keyword>
<evidence type="ECO:0000313" key="12">
    <source>
        <dbReference type="Proteomes" id="UP000178776"/>
    </source>
</evidence>
<keyword evidence="9" id="KW-0472">Membrane</keyword>
<protein>
    <recommendedName>
        <fullName evidence="3">Flagellar FliJ protein</fullName>
    </recommendedName>
</protein>
<evidence type="ECO:0000256" key="9">
    <source>
        <dbReference type="ARBA" id="ARBA00023136"/>
    </source>
</evidence>
<dbReference type="PANTHER" id="PTHR38786:SF1">
    <property type="entry name" value="FLAGELLAR FLIJ PROTEIN"/>
    <property type="match status" value="1"/>
</dbReference>
<dbReference type="STRING" id="1108595.BKX93_06415"/>
<evidence type="ECO:0000256" key="5">
    <source>
        <dbReference type="ARBA" id="ARBA00022475"/>
    </source>
</evidence>
<dbReference type="GO" id="GO:0003774">
    <property type="term" value="F:cytoskeletal motor activity"/>
    <property type="evidence" value="ECO:0007669"/>
    <property type="project" value="InterPro"/>
</dbReference>
<keyword evidence="10" id="KW-1006">Bacterial flagellum protein export</keyword>
<keyword evidence="5" id="KW-1003">Cell membrane</keyword>
<dbReference type="GO" id="GO:0005886">
    <property type="term" value="C:plasma membrane"/>
    <property type="evidence" value="ECO:0007669"/>
    <property type="project" value="UniProtKB-SubCell"/>
</dbReference>
<dbReference type="PRINTS" id="PR01004">
    <property type="entry name" value="FLGFLIJ"/>
</dbReference>